<dbReference type="AlphaFoldDB" id="A0A106BR04"/>
<dbReference type="SUPFAM" id="SSF53756">
    <property type="entry name" value="UDP-Glycosyltransferase/glycogen phosphorylase"/>
    <property type="match status" value="1"/>
</dbReference>
<evidence type="ECO:0000259" key="2">
    <source>
        <dbReference type="Pfam" id="PF13439"/>
    </source>
</evidence>
<dbReference type="Gene3D" id="3.40.50.2000">
    <property type="entry name" value="Glycogen Phosphorylase B"/>
    <property type="match status" value="2"/>
</dbReference>
<protein>
    <submittedName>
        <fullName evidence="3">Glycosyl transferase</fullName>
    </submittedName>
</protein>
<dbReference type="InterPro" id="IPR050194">
    <property type="entry name" value="Glycosyltransferase_grp1"/>
</dbReference>
<gene>
    <name evidence="3" type="ORF">ABW22_06380</name>
</gene>
<sequence length="384" mass="42234">MNRLLVLTELFLPTKGGTAVWAAEVYKRLGGKEIHIVTADVPGADAVDTAHPNTIHRLNLKRIPWLRPESLVMYTRFFFKSLTLALTHRFDAIHAFRALPEGLVAWAVARLTFRPVVIYAHGEELTTWGRGGKFKAMRFALRHADRVIANSEHTRETLLEMGIDPARITIIYPGVDVSVFRPGLDVSGLRESLGIRPDEKLVFSVGRLSRRKGFDQMIRAVAQLHAEGIPLRYVIAGIGEDTDYLDGLIAEHNVQGIVHRIGAVSEPDLPRWMNACDVFAMPNRDINGDNEGFGMVFIEAAACGKPSLAGEAGGTGSAVLHDETGLRVDGVDTMNVVNGLRQLLAKPEWMHALGQAGLSRVNAKFAWEQVAQATQQTILARNGK</sequence>
<dbReference type="OrthoDB" id="8555507at2"/>
<dbReference type="InterPro" id="IPR028098">
    <property type="entry name" value="Glyco_trans_4-like_N"/>
</dbReference>
<reference evidence="3 4" key="1">
    <citation type="journal article" date="2015" name="Appl. Environ. Microbiol.">
        <title>Aerobic and Anaerobic Thiosulfate Oxidation by a Cold-Adapted, Subglacial Chemoautotroph.</title>
        <authorList>
            <person name="Harrold Z.R."/>
            <person name="Skidmore M.L."/>
            <person name="Hamilton T.L."/>
            <person name="Desch L."/>
            <person name="Amada K."/>
            <person name="van Gelder W."/>
            <person name="Glover K."/>
            <person name="Roden E.E."/>
            <person name="Boyd E.S."/>
        </authorList>
    </citation>
    <scope>NUCLEOTIDE SEQUENCE [LARGE SCALE GENOMIC DNA]</scope>
    <source>
        <strain evidence="3 4">RG</strain>
    </source>
</reference>
<dbReference type="PATRIC" id="fig|36861.3.peg.744"/>
<dbReference type="PANTHER" id="PTHR45947:SF3">
    <property type="entry name" value="SULFOQUINOVOSYL TRANSFERASE SQD2"/>
    <property type="match status" value="1"/>
</dbReference>
<evidence type="ECO:0000313" key="3">
    <source>
        <dbReference type="EMBL" id="KVW97031.1"/>
    </source>
</evidence>
<feature type="domain" description="Glycosyltransferase subfamily 4-like N-terminal" evidence="2">
    <location>
        <begin position="16"/>
        <end position="178"/>
    </location>
</feature>
<dbReference type="STRING" id="1123392.GCA_000376425_00843"/>
<dbReference type="PANTHER" id="PTHR45947">
    <property type="entry name" value="SULFOQUINOVOSYL TRANSFERASE SQD2"/>
    <property type="match status" value="1"/>
</dbReference>
<keyword evidence="3" id="KW-0808">Transferase</keyword>
<dbReference type="RefSeq" id="WP_059753451.1">
    <property type="nucleotide sequence ID" value="NZ_LDUG01000018.1"/>
</dbReference>
<keyword evidence="4" id="KW-1185">Reference proteome</keyword>
<dbReference type="EMBL" id="LDUG01000018">
    <property type="protein sequence ID" value="KVW97031.1"/>
    <property type="molecule type" value="Genomic_DNA"/>
</dbReference>
<proteinExistence type="predicted"/>
<accession>A0A106BR04</accession>
<dbReference type="Pfam" id="PF13439">
    <property type="entry name" value="Glyco_transf_4"/>
    <property type="match status" value="1"/>
</dbReference>
<organism evidence="3 4">
    <name type="scientific">Thiobacillus denitrificans</name>
    <dbReference type="NCBI Taxonomy" id="36861"/>
    <lineage>
        <taxon>Bacteria</taxon>
        <taxon>Pseudomonadati</taxon>
        <taxon>Pseudomonadota</taxon>
        <taxon>Betaproteobacteria</taxon>
        <taxon>Nitrosomonadales</taxon>
        <taxon>Thiobacillaceae</taxon>
        <taxon>Thiobacillus</taxon>
    </lineage>
</organism>
<name>A0A106BR04_THIDE</name>
<evidence type="ECO:0000259" key="1">
    <source>
        <dbReference type="Pfam" id="PF00534"/>
    </source>
</evidence>
<dbReference type="InterPro" id="IPR001296">
    <property type="entry name" value="Glyco_trans_1"/>
</dbReference>
<dbReference type="Proteomes" id="UP000064243">
    <property type="component" value="Unassembled WGS sequence"/>
</dbReference>
<dbReference type="GO" id="GO:0016758">
    <property type="term" value="F:hexosyltransferase activity"/>
    <property type="evidence" value="ECO:0007669"/>
    <property type="project" value="TreeGrafter"/>
</dbReference>
<dbReference type="CDD" id="cd03801">
    <property type="entry name" value="GT4_PimA-like"/>
    <property type="match status" value="1"/>
</dbReference>
<evidence type="ECO:0000313" key="4">
    <source>
        <dbReference type="Proteomes" id="UP000064243"/>
    </source>
</evidence>
<dbReference type="Pfam" id="PF00534">
    <property type="entry name" value="Glycos_transf_1"/>
    <property type="match status" value="1"/>
</dbReference>
<comment type="caution">
    <text evidence="3">The sequence shown here is derived from an EMBL/GenBank/DDBJ whole genome shotgun (WGS) entry which is preliminary data.</text>
</comment>
<feature type="domain" description="Glycosyl transferase family 1" evidence="1">
    <location>
        <begin position="190"/>
        <end position="357"/>
    </location>
</feature>